<evidence type="ECO:0000256" key="1">
    <source>
        <dbReference type="ARBA" id="ARBA00004571"/>
    </source>
</evidence>
<evidence type="ECO:0000313" key="16">
    <source>
        <dbReference type="EMBL" id="CEF42478.1"/>
    </source>
</evidence>
<dbReference type="InterPro" id="IPR037066">
    <property type="entry name" value="Plug_dom_sf"/>
</dbReference>
<keyword evidence="16" id="KW-0675">Receptor</keyword>
<accession>A0A0U4Y6C7</accession>
<dbReference type="SUPFAM" id="SSF56935">
    <property type="entry name" value="Porins"/>
    <property type="match status" value="1"/>
</dbReference>
<evidence type="ECO:0000256" key="2">
    <source>
        <dbReference type="ARBA" id="ARBA00022448"/>
    </source>
</evidence>
<dbReference type="PANTHER" id="PTHR32552">
    <property type="entry name" value="FERRICHROME IRON RECEPTOR-RELATED"/>
    <property type="match status" value="1"/>
</dbReference>
<dbReference type="InterPro" id="IPR039426">
    <property type="entry name" value="TonB-dep_rcpt-like"/>
</dbReference>
<comment type="subcellular location">
    <subcellularLocation>
        <location evidence="1 11">Cell outer membrane</location>
        <topology evidence="1 11">Multi-pass membrane protein</topology>
    </subcellularLocation>
</comment>
<evidence type="ECO:0000256" key="6">
    <source>
        <dbReference type="ARBA" id="ARBA00023004"/>
    </source>
</evidence>
<evidence type="ECO:0000256" key="12">
    <source>
        <dbReference type="RuleBase" id="RU003357"/>
    </source>
</evidence>
<dbReference type="PATRIC" id="fig|446692.3.peg.3419"/>
<keyword evidence="17" id="KW-1185">Reference proteome</keyword>
<keyword evidence="9 11" id="KW-0472">Membrane</keyword>
<evidence type="ECO:0000256" key="13">
    <source>
        <dbReference type="SAM" id="MobiDB-lite"/>
    </source>
</evidence>
<keyword evidence="2 11" id="KW-0813">Transport</keyword>
<organism evidence="16 17">
    <name type="scientific">Acetobacter senegalensis</name>
    <dbReference type="NCBI Taxonomy" id="446692"/>
    <lineage>
        <taxon>Bacteria</taxon>
        <taxon>Pseudomonadati</taxon>
        <taxon>Pseudomonadota</taxon>
        <taxon>Alphaproteobacteria</taxon>
        <taxon>Acetobacterales</taxon>
        <taxon>Acetobacteraceae</taxon>
        <taxon>Acetobacter</taxon>
    </lineage>
</organism>
<dbReference type="GO" id="GO:0006826">
    <property type="term" value="P:iron ion transport"/>
    <property type="evidence" value="ECO:0007669"/>
    <property type="project" value="UniProtKB-KW"/>
</dbReference>
<dbReference type="Pfam" id="PF00593">
    <property type="entry name" value="TonB_dep_Rec_b-barrel"/>
    <property type="match status" value="1"/>
</dbReference>
<keyword evidence="4" id="KW-0410">Iron transport</keyword>
<keyword evidence="8 12" id="KW-0798">TonB box</keyword>
<evidence type="ECO:0000256" key="5">
    <source>
        <dbReference type="ARBA" id="ARBA00022692"/>
    </source>
</evidence>
<proteinExistence type="inferred from homology"/>
<keyword evidence="6" id="KW-0408">Iron</keyword>
<dbReference type="Pfam" id="PF07715">
    <property type="entry name" value="Plug"/>
    <property type="match status" value="1"/>
</dbReference>
<dbReference type="GO" id="GO:0009279">
    <property type="term" value="C:cell outer membrane"/>
    <property type="evidence" value="ECO:0007669"/>
    <property type="project" value="UniProtKB-SubCell"/>
</dbReference>
<evidence type="ECO:0000256" key="10">
    <source>
        <dbReference type="ARBA" id="ARBA00023237"/>
    </source>
</evidence>
<reference evidence="17" key="1">
    <citation type="submission" date="2014-09" db="EMBL/GenBank/DDBJ databases">
        <authorList>
            <person name="Illeghems K.G."/>
        </authorList>
    </citation>
    <scope>NUCLEOTIDE SEQUENCE [LARGE SCALE GENOMIC DNA]</scope>
    <source>
        <strain evidence="17">108B</strain>
    </source>
</reference>
<feature type="domain" description="TonB-dependent receptor plug" evidence="15">
    <location>
        <begin position="113"/>
        <end position="223"/>
    </location>
</feature>
<dbReference type="Gene3D" id="2.40.170.20">
    <property type="entry name" value="TonB-dependent receptor, beta-barrel domain"/>
    <property type="match status" value="1"/>
</dbReference>
<evidence type="ECO:0000256" key="4">
    <source>
        <dbReference type="ARBA" id="ARBA00022496"/>
    </source>
</evidence>
<dbReference type="GeneID" id="34784190"/>
<evidence type="ECO:0000259" key="14">
    <source>
        <dbReference type="Pfam" id="PF00593"/>
    </source>
</evidence>
<gene>
    <name evidence="16" type="ORF">ASN_3236</name>
</gene>
<sequence length="775" mass="86245">MSRTMRTHPHIVLLRDDDTDFLKIPSLMKNKKFSPLPCIVSGGLLLLSGITTPAFSQPSLQNKNQEDVKGAPIPAQKNTKKGNIKSSAVVASKNTEEIRVTSTGPIRAAEKRLRKVPGTFAIISAKDVEKGRAATLEDTLAFQPGILAQATTGSTGNKISIRGSGAGVFYGGYSLGMKYLVDGLTVSGVGGFQEDRLNTTGYQRTEVLYGANAFDYAATSLGGGINFITHTGVSAPGFMAHFEAGSYGTLKEQVSQGGTFDHKKGDYYVTAARTNRQGFQSYTAMYRTDVVANVGYHFTDRLSARLIFRWDEGFGHYGGLLTREQLRKTPTINPNDWGGRPTRSSMLGFKTDYVFDDNSKLEYGITWNDYPLFNGTNTKQFNLWRSTDINNSLKYNRKDRLFGREIDTNFILSDVHMISGDSRYYTSSVLSTTSNREDWTLHQRVKYGGSHDSVFAFGNNFNLFKNLWLTSGFSVIWVDRNIRLVDRLVPNASLQSREHYNNVFITPRVGLLYNINPNIDVFANFSRLIDPPVTWNYHNVQGGSPYNDTGTVGPLKAQRANSVEVGIRGRVGRFEGNLTLYRTWIRDELLTVVVQRATNTTAEITATSNASPTIHQGVEAGLLTHLIDSRRYGTLGFRQALTANDFHYRHDSVFGSNRLPSLPIWMYQAELQYTHRSGFYANFDFRSSSSYYVDYANTLKAPSYGIFGLKLGYEAPSKKWSTFLDFRNLGNKHYATAAYTAYNLGGRDAAMFYPGDGFSVFGGVTVRFAGLGRNL</sequence>
<dbReference type="KEGG" id="asz:ASN_3236"/>
<dbReference type="AlphaFoldDB" id="A0A0U4Y6C7"/>
<evidence type="ECO:0000313" key="17">
    <source>
        <dbReference type="Proteomes" id="UP000056109"/>
    </source>
</evidence>
<evidence type="ECO:0000256" key="3">
    <source>
        <dbReference type="ARBA" id="ARBA00022452"/>
    </source>
</evidence>
<feature type="region of interest" description="Disordered" evidence="13">
    <location>
        <begin position="59"/>
        <end position="88"/>
    </location>
</feature>
<evidence type="ECO:0000256" key="9">
    <source>
        <dbReference type="ARBA" id="ARBA00023136"/>
    </source>
</evidence>
<dbReference type="PANTHER" id="PTHR32552:SF81">
    <property type="entry name" value="TONB-DEPENDENT OUTER MEMBRANE RECEPTOR"/>
    <property type="match status" value="1"/>
</dbReference>
<keyword evidence="10 11" id="KW-0998">Cell outer membrane</keyword>
<keyword evidence="7" id="KW-0406">Ion transport</keyword>
<evidence type="ECO:0000256" key="7">
    <source>
        <dbReference type="ARBA" id="ARBA00023065"/>
    </source>
</evidence>
<dbReference type="InterPro" id="IPR000531">
    <property type="entry name" value="Beta-barrel_TonB"/>
</dbReference>
<name>A0A0U4Y6C7_9PROT</name>
<protein>
    <submittedName>
        <fullName evidence="16">TonB-dependent receptor</fullName>
    </submittedName>
</protein>
<dbReference type="RefSeq" id="WP_231948256.1">
    <property type="nucleotide sequence ID" value="NZ_LN606600.1"/>
</dbReference>
<evidence type="ECO:0000256" key="11">
    <source>
        <dbReference type="PROSITE-ProRule" id="PRU01360"/>
    </source>
</evidence>
<feature type="domain" description="TonB-dependent receptor-like beta-barrel" evidence="14">
    <location>
        <begin position="324"/>
        <end position="729"/>
    </location>
</feature>
<dbReference type="EMBL" id="LN606600">
    <property type="protein sequence ID" value="CEF42478.1"/>
    <property type="molecule type" value="Genomic_DNA"/>
</dbReference>
<dbReference type="InterPro" id="IPR036942">
    <property type="entry name" value="Beta-barrel_TonB_sf"/>
</dbReference>
<evidence type="ECO:0000259" key="15">
    <source>
        <dbReference type="Pfam" id="PF07715"/>
    </source>
</evidence>
<dbReference type="Proteomes" id="UP000056109">
    <property type="component" value="Chromosome I"/>
</dbReference>
<keyword evidence="3 11" id="KW-1134">Transmembrane beta strand</keyword>
<evidence type="ECO:0000256" key="8">
    <source>
        <dbReference type="ARBA" id="ARBA00023077"/>
    </source>
</evidence>
<dbReference type="PROSITE" id="PS52016">
    <property type="entry name" value="TONB_DEPENDENT_REC_3"/>
    <property type="match status" value="1"/>
</dbReference>
<keyword evidence="5 11" id="KW-0812">Transmembrane</keyword>
<dbReference type="InterPro" id="IPR012910">
    <property type="entry name" value="Plug_dom"/>
</dbReference>
<dbReference type="Gene3D" id="2.170.130.10">
    <property type="entry name" value="TonB-dependent receptor, plug domain"/>
    <property type="match status" value="1"/>
</dbReference>
<comment type="similarity">
    <text evidence="11 12">Belongs to the TonB-dependent receptor family.</text>
</comment>